<feature type="compositionally biased region" description="Basic and acidic residues" evidence="1">
    <location>
        <begin position="86"/>
        <end position="95"/>
    </location>
</feature>
<dbReference type="AlphaFoldDB" id="A0A941D297"/>
<feature type="compositionally biased region" description="Acidic residues" evidence="1">
    <location>
        <begin position="1"/>
        <end position="12"/>
    </location>
</feature>
<evidence type="ECO:0000313" key="2">
    <source>
        <dbReference type="EMBL" id="MBR7619556.1"/>
    </source>
</evidence>
<comment type="caution">
    <text evidence="2">The sequence shown here is derived from an EMBL/GenBank/DDBJ whole genome shotgun (WGS) entry which is preliminary data.</text>
</comment>
<dbReference type="RefSeq" id="WP_215339904.1">
    <property type="nucleotide sequence ID" value="NZ_JAGSGD010000001.1"/>
</dbReference>
<evidence type="ECO:0000256" key="1">
    <source>
        <dbReference type="SAM" id="MobiDB-lite"/>
    </source>
</evidence>
<keyword evidence="3" id="KW-1185">Reference proteome</keyword>
<dbReference type="EMBL" id="JAGSGD010000001">
    <property type="protein sequence ID" value="MBR7619556.1"/>
    <property type="molecule type" value="Genomic_DNA"/>
</dbReference>
<sequence length="111" mass="12432">MPGPTEFEDTPDGQDRAEAMDETNLDDREQIGEMRTFEELAEVLDVTHEPQDDQDDELLADNDDEPGPDDVEGPFVVHAGESDDDLDKRIDEGLKESFPASDPLSVTRRED</sequence>
<gene>
    <name evidence="2" type="ORF">JKL49_09170</name>
</gene>
<proteinExistence type="predicted"/>
<accession>A0A941D297</accession>
<feature type="compositionally biased region" description="Basic and acidic residues" evidence="1">
    <location>
        <begin position="13"/>
        <end position="26"/>
    </location>
</feature>
<feature type="compositionally biased region" description="Acidic residues" evidence="1">
    <location>
        <begin position="52"/>
        <end position="72"/>
    </location>
</feature>
<name>A0A941D297_9CAUL</name>
<protein>
    <submittedName>
        <fullName evidence="2">Uncharacterized protein</fullName>
    </submittedName>
</protein>
<organism evidence="2 3">
    <name type="scientific">Phenylobacterium glaciei</name>
    <dbReference type="NCBI Taxonomy" id="2803784"/>
    <lineage>
        <taxon>Bacteria</taxon>
        <taxon>Pseudomonadati</taxon>
        <taxon>Pseudomonadota</taxon>
        <taxon>Alphaproteobacteria</taxon>
        <taxon>Caulobacterales</taxon>
        <taxon>Caulobacteraceae</taxon>
        <taxon>Phenylobacterium</taxon>
    </lineage>
</organism>
<evidence type="ECO:0000313" key="3">
    <source>
        <dbReference type="Proteomes" id="UP000622580"/>
    </source>
</evidence>
<feature type="region of interest" description="Disordered" evidence="1">
    <location>
        <begin position="45"/>
        <end position="111"/>
    </location>
</feature>
<dbReference type="Proteomes" id="UP000622580">
    <property type="component" value="Unassembled WGS sequence"/>
</dbReference>
<reference evidence="2" key="1">
    <citation type="submission" date="2021-04" db="EMBL/GenBank/DDBJ databases">
        <title>Draft genome assembly of strain Phenylobacterium sp. 20VBR1 using MiniION and Illumina platforms.</title>
        <authorList>
            <person name="Thomas F.A."/>
            <person name="Krishnan K.P."/>
            <person name="Sinha R.K."/>
        </authorList>
    </citation>
    <scope>NUCLEOTIDE SEQUENCE</scope>
    <source>
        <strain evidence="2">20VBR1</strain>
    </source>
</reference>
<feature type="region of interest" description="Disordered" evidence="1">
    <location>
        <begin position="1"/>
        <end position="26"/>
    </location>
</feature>